<dbReference type="Proteomes" id="UP000198862">
    <property type="component" value="Unassembled WGS sequence"/>
</dbReference>
<keyword evidence="2" id="KW-1185">Reference proteome</keyword>
<reference evidence="1 2" key="1">
    <citation type="submission" date="2016-10" db="EMBL/GenBank/DDBJ databases">
        <authorList>
            <person name="de Groot N.N."/>
        </authorList>
    </citation>
    <scope>NUCLEOTIDE SEQUENCE [LARGE SCALE GENOMIC DNA]</scope>
    <source>
        <strain evidence="1 2">DSM 6059</strain>
    </source>
</reference>
<dbReference type="InterPro" id="IPR021559">
    <property type="entry name" value="DUF3019"/>
</dbReference>
<dbReference type="OrthoDB" id="6311205at2"/>
<name>A0A1I1EVK4_9GAMM</name>
<gene>
    <name evidence="1" type="ORF">SAMN02745724_00464</name>
</gene>
<protein>
    <recommendedName>
        <fullName evidence="3">DUF3019 domain-containing protein</fullName>
    </recommendedName>
</protein>
<accession>A0A1I1EVK4</accession>
<dbReference type="Pfam" id="PF11456">
    <property type="entry name" value="DUF3019"/>
    <property type="match status" value="1"/>
</dbReference>
<dbReference type="RefSeq" id="WP_091979498.1">
    <property type="nucleotide sequence ID" value="NZ_FOLO01000002.1"/>
</dbReference>
<evidence type="ECO:0000313" key="2">
    <source>
        <dbReference type="Proteomes" id="UP000198862"/>
    </source>
</evidence>
<dbReference type="EMBL" id="FOLO01000002">
    <property type="protein sequence ID" value="SFB91144.1"/>
    <property type="molecule type" value="Genomic_DNA"/>
</dbReference>
<dbReference type="AlphaFoldDB" id="A0A1I1EVK4"/>
<evidence type="ECO:0000313" key="1">
    <source>
        <dbReference type="EMBL" id="SFB91144.1"/>
    </source>
</evidence>
<sequence>MKKSIRIVIIFLLFFILAQQNCFALGQGALLNVSPKVCVISEKVSMCDLNLRIMWQLAETQNICLYENGKKVKCWQQNNQAKMTHKAQVQIETVYSLVNTQTGKILAKTKVEVQSSHLKTQRRRLRSPWSFF</sequence>
<organism evidence="1 2">
    <name type="scientific">Pseudoalteromonas denitrificans DSM 6059</name>
    <dbReference type="NCBI Taxonomy" id="1123010"/>
    <lineage>
        <taxon>Bacteria</taxon>
        <taxon>Pseudomonadati</taxon>
        <taxon>Pseudomonadota</taxon>
        <taxon>Gammaproteobacteria</taxon>
        <taxon>Alteromonadales</taxon>
        <taxon>Pseudoalteromonadaceae</taxon>
        <taxon>Pseudoalteromonas</taxon>
    </lineage>
</organism>
<dbReference type="STRING" id="1123010.SAMN02745724_00464"/>
<proteinExistence type="predicted"/>
<evidence type="ECO:0008006" key="3">
    <source>
        <dbReference type="Google" id="ProtNLM"/>
    </source>
</evidence>